<proteinExistence type="predicted"/>
<dbReference type="AlphaFoldDB" id="A0A7J6N2S9"/>
<evidence type="ECO:0000313" key="4">
    <source>
        <dbReference type="Proteomes" id="UP000591131"/>
    </source>
</evidence>
<dbReference type="InterPro" id="IPR005069">
    <property type="entry name" value="Nucl-diP-sugar_transferase"/>
</dbReference>
<accession>A0A7J6N2S9</accession>
<sequence>MVASGALKMLLAATAIPATYQTAPPELPVVLDTLPDFDCILAGNEPWDDLHMNMEEYIGMVQSYGPRDRSLILDAFQATQLNVLYPRSSLFGNMTIEDIRPEHCPAWSRYGSLVLYSTAAVLSDLVGFRMSTKFWFQKLGDMLRAIYRLGWLRLIPLMNCRWSKPLLSMTASYNLHVPESLDDPCPRYLTDGATGEVIADWHSFHNATRGLKDLGLTQWILETQRTAFIPKILIKAAAKMDTEEACPLGSMAVLGMKLLLSVQKAHDQTINSADGFLELMSTTPARVLWSSSWPWWSILSVIRDVKYAYSKMPYAMDLLPTELTAVRTKYGLDGEKLFLLGPYKHAELLRRYIPIDAGRRQEHSSAFVGAVQMVIDFLGTHPSEKLLYVTLVWGRLTPYIGGFVTRMKALDLPLVVFCIDETALQACEATSSIPGASPVYCLRGQTIGFFNKFTLLSVLLQLGIQVVVMDFDVIYFKSPTAHFLHQASVESADILVSRTFGDGCMNIGLFYSRPTQASVAFYLYAFYGTSDRRWPHWDEFEGFMNNSATRTRYGILDPVNTFITNRVYEDEGWTGSLSNIIAFHFLDGQGAVNDEIATRKEYLDLWSLFYNGTESILADPSTGPLWETIPGLRKVLKDARRDERPADDVKCLTWDPVREP</sequence>
<reference evidence="3 4" key="1">
    <citation type="submission" date="2020-04" db="EMBL/GenBank/DDBJ databases">
        <title>Perkinsus chesapeaki whole genome sequence.</title>
        <authorList>
            <person name="Bogema D.R."/>
        </authorList>
    </citation>
    <scope>NUCLEOTIDE SEQUENCE [LARGE SCALE GENOMIC DNA]</scope>
    <source>
        <strain evidence="3">ATCC PRA-425</strain>
    </source>
</reference>
<gene>
    <name evidence="3" type="ORF">FOL47_010364</name>
</gene>
<evidence type="ECO:0000313" key="3">
    <source>
        <dbReference type="EMBL" id="KAF4677770.1"/>
    </source>
</evidence>
<keyword evidence="1" id="KW-0732">Signal</keyword>
<organism evidence="3 4">
    <name type="scientific">Perkinsus chesapeaki</name>
    <name type="common">Clam parasite</name>
    <name type="synonym">Perkinsus andrewsi</name>
    <dbReference type="NCBI Taxonomy" id="330153"/>
    <lineage>
        <taxon>Eukaryota</taxon>
        <taxon>Sar</taxon>
        <taxon>Alveolata</taxon>
        <taxon>Perkinsozoa</taxon>
        <taxon>Perkinsea</taxon>
        <taxon>Perkinsida</taxon>
        <taxon>Perkinsidae</taxon>
        <taxon>Perkinsus</taxon>
    </lineage>
</organism>
<feature type="chain" id="PRO_5029486629" description="Nucleotide-diphospho-sugar transferase domain-containing protein" evidence="1">
    <location>
        <begin position="22"/>
        <end position="660"/>
    </location>
</feature>
<evidence type="ECO:0000259" key="2">
    <source>
        <dbReference type="Pfam" id="PF03407"/>
    </source>
</evidence>
<name>A0A7J6N2S9_PERCH</name>
<evidence type="ECO:0000256" key="1">
    <source>
        <dbReference type="SAM" id="SignalP"/>
    </source>
</evidence>
<feature type="signal peptide" evidence="1">
    <location>
        <begin position="1"/>
        <end position="21"/>
    </location>
</feature>
<dbReference type="Pfam" id="PF03407">
    <property type="entry name" value="Nucleotid_trans"/>
    <property type="match status" value="1"/>
</dbReference>
<dbReference type="EMBL" id="JAAPAO010000008">
    <property type="protein sequence ID" value="KAF4677770.1"/>
    <property type="molecule type" value="Genomic_DNA"/>
</dbReference>
<protein>
    <recommendedName>
        <fullName evidence="2">Nucleotide-diphospho-sugar transferase domain-containing protein</fullName>
    </recommendedName>
</protein>
<comment type="caution">
    <text evidence="3">The sequence shown here is derived from an EMBL/GenBank/DDBJ whole genome shotgun (WGS) entry which is preliminary data.</text>
</comment>
<dbReference type="Proteomes" id="UP000591131">
    <property type="component" value="Unassembled WGS sequence"/>
</dbReference>
<keyword evidence="4" id="KW-1185">Reference proteome</keyword>
<dbReference type="OrthoDB" id="418290at2759"/>
<feature type="domain" description="Nucleotide-diphospho-sugar transferase" evidence="2">
    <location>
        <begin position="451"/>
        <end position="560"/>
    </location>
</feature>